<dbReference type="InterPro" id="IPR018189">
    <property type="entry name" value="Phosphoglucose_isomerase_CS"/>
</dbReference>
<reference evidence="8 9" key="1">
    <citation type="submission" date="2020-06" db="EMBL/GenBank/DDBJ databases">
        <title>The endosymbiont of the kinetoplastid Bodo saltans is a Paracaedibacter-like alpha-proteobacterium possessing a putative toxin-antitoxin system.</title>
        <authorList>
            <person name="Midha S."/>
            <person name="Rigden D.J."/>
            <person name="Siozios S."/>
            <person name="Hurst G.D.D."/>
            <person name="Jackson A.P."/>
        </authorList>
    </citation>
    <scope>NUCLEOTIDE SEQUENCE [LARGE SCALE GENOMIC DNA]</scope>
    <source>
        <strain evidence="8">Lake Konstanz</strain>
    </source>
</reference>
<name>A0A7L9RTZ1_9PROT</name>
<dbReference type="GO" id="GO:0004347">
    <property type="term" value="F:glucose-6-phosphate isomerase activity"/>
    <property type="evidence" value="ECO:0007669"/>
    <property type="project" value="UniProtKB-EC"/>
</dbReference>
<dbReference type="PANTHER" id="PTHR11469">
    <property type="entry name" value="GLUCOSE-6-PHOSPHATE ISOMERASE"/>
    <property type="match status" value="1"/>
</dbReference>
<dbReference type="GO" id="GO:0048029">
    <property type="term" value="F:monosaccharide binding"/>
    <property type="evidence" value="ECO:0007669"/>
    <property type="project" value="TreeGrafter"/>
</dbReference>
<dbReference type="UniPathway" id="UPA00109">
    <property type="reaction ID" value="UER00181"/>
</dbReference>
<dbReference type="PRINTS" id="PR00662">
    <property type="entry name" value="G6PISOMERASE"/>
</dbReference>
<evidence type="ECO:0000256" key="6">
    <source>
        <dbReference type="ARBA" id="ARBA00029321"/>
    </source>
</evidence>
<dbReference type="AlphaFoldDB" id="A0A7L9RTZ1"/>
<dbReference type="InterPro" id="IPR046348">
    <property type="entry name" value="SIS_dom_sf"/>
</dbReference>
<evidence type="ECO:0000256" key="7">
    <source>
        <dbReference type="RuleBase" id="RU000612"/>
    </source>
</evidence>
<evidence type="ECO:0000256" key="5">
    <source>
        <dbReference type="ARBA" id="ARBA00023235"/>
    </source>
</evidence>
<comment type="pathway">
    <text evidence="1 7">Carbohydrate degradation; glycolysis; D-glyceraldehyde 3-phosphate and glycerone phosphate from D-glucose: step 2/4.</text>
</comment>
<sequence>MININTDHLKQINPFEFTQSLSTAVRKFKDVHSNLPMFRLQENLKKVLAYGHLAEKTKERFTDIVLLGTGGSSLGAQVLCKLSRLEDDIRIHFFDNIDPLTFKHFWEKSRLETTLFLVISKSGTTPETLTQAIIAIARVESVVGKNRISDHFIVVTEPKSSPLKKLADRYGFMCIDHDQGIGGRFSALSLVGLLPAMLMSVPVDRVISGAQTLYTEFLLNPETHPITESVGLMHQTAQTLNLTQTVFMTYVDQLEPLGRWFRQLWAESLGKNGKGTTPINATGTVDQHSQLQLYLDGPKDKLFTLITHPLNWVGDQVSTEISHAIGFEDMSGRTMGDLMQAEQSATIQVLKNNTRPTRIIEITEVSPEVVGALMMQLILETLLTADVMSVNCFDQPAVEQGKILARKYLEKSIG</sequence>
<evidence type="ECO:0000256" key="4">
    <source>
        <dbReference type="ARBA" id="ARBA00023152"/>
    </source>
</evidence>
<dbReference type="SUPFAM" id="SSF53697">
    <property type="entry name" value="SIS domain"/>
    <property type="match status" value="1"/>
</dbReference>
<keyword evidence="4 7" id="KW-0324">Glycolysis</keyword>
<organism evidence="8 9">
    <name type="scientific">Candidatus Bodocaedibacter vickermanii</name>
    <dbReference type="NCBI Taxonomy" id="2741701"/>
    <lineage>
        <taxon>Bacteria</taxon>
        <taxon>Pseudomonadati</taxon>
        <taxon>Pseudomonadota</taxon>
        <taxon>Alphaproteobacteria</taxon>
        <taxon>Holosporales</taxon>
        <taxon>Candidatus Paracaedibacteraceae</taxon>
        <taxon>Candidatus Bodocaedibacter</taxon>
    </lineage>
</organism>
<dbReference type="PANTHER" id="PTHR11469:SF1">
    <property type="entry name" value="GLUCOSE-6-PHOSPHATE ISOMERASE"/>
    <property type="match status" value="1"/>
</dbReference>
<evidence type="ECO:0000256" key="3">
    <source>
        <dbReference type="ARBA" id="ARBA00022432"/>
    </source>
</evidence>
<comment type="catalytic activity">
    <reaction evidence="6 7">
        <text>alpha-D-glucose 6-phosphate = beta-D-fructose 6-phosphate</text>
        <dbReference type="Rhea" id="RHEA:11816"/>
        <dbReference type="ChEBI" id="CHEBI:57634"/>
        <dbReference type="ChEBI" id="CHEBI:58225"/>
        <dbReference type="EC" id="5.3.1.9"/>
    </reaction>
</comment>
<dbReference type="GO" id="GO:0006096">
    <property type="term" value="P:glycolytic process"/>
    <property type="evidence" value="ECO:0007669"/>
    <property type="project" value="UniProtKB-UniPathway"/>
</dbReference>
<dbReference type="InterPro" id="IPR001672">
    <property type="entry name" value="G6P_Isomerase"/>
</dbReference>
<dbReference type="CDD" id="cd05015">
    <property type="entry name" value="SIS_PGI_1"/>
    <property type="match status" value="1"/>
</dbReference>
<dbReference type="GO" id="GO:0006094">
    <property type="term" value="P:gluconeogenesis"/>
    <property type="evidence" value="ECO:0007669"/>
    <property type="project" value="UniProtKB-KW"/>
</dbReference>
<keyword evidence="5 7" id="KW-0413">Isomerase</keyword>
<dbReference type="Gene3D" id="3.40.50.10490">
    <property type="entry name" value="Glucose-6-phosphate isomerase like protein, domain 1"/>
    <property type="match status" value="2"/>
</dbReference>
<dbReference type="GO" id="GO:0097367">
    <property type="term" value="F:carbohydrate derivative binding"/>
    <property type="evidence" value="ECO:0007669"/>
    <property type="project" value="InterPro"/>
</dbReference>
<dbReference type="Proteomes" id="UP000594001">
    <property type="component" value="Chromosome"/>
</dbReference>
<dbReference type="KEGG" id="pbal:CPBP_00855"/>
<evidence type="ECO:0000256" key="2">
    <source>
        <dbReference type="ARBA" id="ARBA00006604"/>
    </source>
</evidence>
<proteinExistence type="inferred from homology"/>
<dbReference type="PROSITE" id="PS00174">
    <property type="entry name" value="P_GLUCOSE_ISOMERASE_2"/>
    <property type="match status" value="1"/>
</dbReference>
<evidence type="ECO:0000313" key="8">
    <source>
        <dbReference type="EMBL" id="QOL20077.1"/>
    </source>
</evidence>
<dbReference type="GO" id="GO:0051156">
    <property type="term" value="P:glucose 6-phosphate metabolic process"/>
    <property type="evidence" value="ECO:0007669"/>
    <property type="project" value="TreeGrafter"/>
</dbReference>
<evidence type="ECO:0000313" key="9">
    <source>
        <dbReference type="Proteomes" id="UP000594001"/>
    </source>
</evidence>
<gene>
    <name evidence="8" type="primary">pgi</name>
    <name evidence="8" type="ORF">CPBP_00855</name>
</gene>
<dbReference type="EMBL" id="CP054719">
    <property type="protein sequence ID" value="QOL20077.1"/>
    <property type="molecule type" value="Genomic_DNA"/>
</dbReference>
<dbReference type="EC" id="5.3.1.9" evidence="7"/>
<dbReference type="PROSITE" id="PS51463">
    <property type="entry name" value="P_GLUCOSE_ISOMERASE_3"/>
    <property type="match status" value="1"/>
</dbReference>
<comment type="similarity">
    <text evidence="2 7">Belongs to the GPI family.</text>
</comment>
<dbReference type="GO" id="GO:0005829">
    <property type="term" value="C:cytosol"/>
    <property type="evidence" value="ECO:0007669"/>
    <property type="project" value="TreeGrafter"/>
</dbReference>
<accession>A0A7L9RTZ1</accession>
<dbReference type="Pfam" id="PF00342">
    <property type="entry name" value="PGI"/>
    <property type="match status" value="1"/>
</dbReference>
<evidence type="ECO:0000256" key="1">
    <source>
        <dbReference type="ARBA" id="ARBA00004926"/>
    </source>
</evidence>
<keyword evidence="3 7" id="KW-0312">Gluconeogenesis</keyword>
<protein>
    <recommendedName>
        <fullName evidence="7">Glucose-6-phosphate isomerase</fullName>
        <ecNumber evidence="7">5.3.1.9</ecNumber>
    </recommendedName>
</protein>
<dbReference type="InterPro" id="IPR035476">
    <property type="entry name" value="SIS_PGI_1"/>
</dbReference>
<keyword evidence="9" id="KW-1185">Reference proteome</keyword>